<evidence type="ECO:0000256" key="5">
    <source>
        <dbReference type="SAM" id="MobiDB-lite"/>
    </source>
</evidence>
<dbReference type="PANTHER" id="PTHR11071">
    <property type="entry name" value="PEPTIDYL-PROLYL CIS-TRANS ISOMERASE"/>
    <property type="match status" value="1"/>
</dbReference>
<evidence type="ECO:0000313" key="8">
    <source>
        <dbReference type="Proteomes" id="UP001497457"/>
    </source>
</evidence>
<dbReference type="PANTHER" id="PTHR11071:SF454">
    <property type="entry name" value="PEPTIDYL-PROLYL CIS-TRANS ISOMERASE"/>
    <property type="match status" value="1"/>
</dbReference>
<feature type="region of interest" description="Disordered" evidence="5">
    <location>
        <begin position="1"/>
        <end position="30"/>
    </location>
</feature>
<dbReference type="EC" id="5.2.1.8" evidence="4"/>
<sequence>MQTPSIRFVGDEQESSERRRSTMASSRSRRSSPAAPCLWLALAAVTLTVAHAEDKEDGGLTKVTAKTFLDIQIDGKPAGDGLSPGFLGRRSLKLQRISERSAQIQSKDTGEIRLNSEGQHLHFLGNAGEKGIGKDGKPLWYKGSLFHRIIPGFMIQGGDFANFNGTGVTSIYGAEFPDENFKLNHTHSGTLSMANYGKDSNGCQFFITTVKESELPKKLDGLHVVFGKVLDGLNVVHEIEAQGQASGVPKAKVVIVNSGQLHDDEL</sequence>
<evidence type="ECO:0000256" key="1">
    <source>
        <dbReference type="ARBA" id="ARBA00007365"/>
    </source>
</evidence>
<name>A0ABC8ZUC1_9POAL</name>
<protein>
    <recommendedName>
        <fullName evidence="4">Peptidyl-prolyl cis-trans isomerase</fullName>
        <shortName evidence="4">PPIase</shortName>
        <ecNumber evidence="4">5.2.1.8</ecNumber>
    </recommendedName>
</protein>
<dbReference type="Proteomes" id="UP001497457">
    <property type="component" value="Chromosome 2b"/>
</dbReference>
<evidence type="ECO:0000256" key="2">
    <source>
        <dbReference type="ARBA" id="ARBA00023110"/>
    </source>
</evidence>
<feature type="domain" description="PPIase cyclophilin-type" evidence="6">
    <location>
        <begin position="68"/>
        <end position="260"/>
    </location>
</feature>
<dbReference type="Pfam" id="PF00160">
    <property type="entry name" value="Pro_isomerase"/>
    <property type="match status" value="1"/>
</dbReference>
<proteinExistence type="inferred from homology"/>
<comment type="catalytic activity">
    <reaction evidence="4">
        <text>[protein]-peptidylproline (omega=180) = [protein]-peptidylproline (omega=0)</text>
        <dbReference type="Rhea" id="RHEA:16237"/>
        <dbReference type="Rhea" id="RHEA-COMP:10747"/>
        <dbReference type="Rhea" id="RHEA-COMP:10748"/>
        <dbReference type="ChEBI" id="CHEBI:83833"/>
        <dbReference type="ChEBI" id="CHEBI:83834"/>
        <dbReference type="EC" id="5.2.1.8"/>
    </reaction>
</comment>
<dbReference type="PROSITE" id="PS50072">
    <property type="entry name" value="CSA_PPIASE_2"/>
    <property type="match status" value="1"/>
</dbReference>
<evidence type="ECO:0000256" key="4">
    <source>
        <dbReference type="RuleBase" id="RU363019"/>
    </source>
</evidence>
<evidence type="ECO:0000259" key="6">
    <source>
        <dbReference type="PROSITE" id="PS50072"/>
    </source>
</evidence>
<dbReference type="SUPFAM" id="SSF50891">
    <property type="entry name" value="Cyclophilin-like"/>
    <property type="match status" value="1"/>
</dbReference>
<dbReference type="GO" id="GO:0003755">
    <property type="term" value="F:peptidyl-prolyl cis-trans isomerase activity"/>
    <property type="evidence" value="ECO:0007669"/>
    <property type="project" value="UniProtKB-UniRule"/>
</dbReference>
<dbReference type="EMBL" id="OZ075112">
    <property type="protein sequence ID" value="CAL4966470.1"/>
    <property type="molecule type" value="Genomic_DNA"/>
</dbReference>
<evidence type="ECO:0000313" key="7">
    <source>
        <dbReference type="EMBL" id="CAL4966470.1"/>
    </source>
</evidence>
<gene>
    <name evidence="7" type="ORF">URODEC1_LOCUS47809</name>
</gene>
<reference evidence="7" key="1">
    <citation type="submission" date="2024-10" db="EMBL/GenBank/DDBJ databases">
        <authorList>
            <person name="Ryan C."/>
        </authorList>
    </citation>
    <scope>NUCLEOTIDE SEQUENCE [LARGE SCALE GENOMIC DNA]</scope>
</reference>
<comment type="similarity">
    <text evidence="1 4">Belongs to the cyclophilin-type PPIase family.</text>
</comment>
<evidence type="ECO:0000256" key="3">
    <source>
        <dbReference type="ARBA" id="ARBA00023235"/>
    </source>
</evidence>
<keyword evidence="3 4" id="KW-0413">Isomerase</keyword>
<dbReference type="PROSITE" id="PS00170">
    <property type="entry name" value="CSA_PPIASE_1"/>
    <property type="match status" value="1"/>
</dbReference>
<dbReference type="InterPro" id="IPR002130">
    <property type="entry name" value="Cyclophilin-type_PPIase_dom"/>
</dbReference>
<dbReference type="InterPro" id="IPR020892">
    <property type="entry name" value="Cyclophilin-type_PPIase_CS"/>
</dbReference>
<dbReference type="Gene3D" id="2.40.100.10">
    <property type="entry name" value="Cyclophilin-like"/>
    <property type="match status" value="1"/>
</dbReference>
<comment type="function">
    <text evidence="4">PPIases accelerate the folding of proteins. It catalyzes the cis-trans isomerization of proline imidic peptide bonds in oligopeptides.</text>
</comment>
<keyword evidence="2 4" id="KW-0697">Rotamase</keyword>
<accession>A0ABC8ZUC1</accession>
<dbReference type="PRINTS" id="PR00153">
    <property type="entry name" value="CSAPPISMRASE"/>
</dbReference>
<keyword evidence="8" id="KW-1185">Reference proteome</keyword>
<dbReference type="InterPro" id="IPR029000">
    <property type="entry name" value="Cyclophilin-like_dom_sf"/>
</dbReference>
<dbReference type="AlphaFoldDB" id="A0ABC8ZUC1"/>
<organism evidence="7 8">
    <name type="scientific">Urochloa decumbens</name>
    <dbReference type="NCBI Taxonomy" id="240449"/>
    <lineage>
        <taxon>Eukaryota</taxon>
        <taxon>Viridiplantae</taxon>
        <taxon>Streptophyta</taxon>
        <taxon>Embryophyta</taxon>
        <taxon>Tracheophyta</taxon>
        <taxon>Spermatophyta</taxon>
        <taxon>Magnoliopsida</taxon>
        <taxon>Liliopsida</taxon>
        <taxon>Poales</taxon>
        <taxon>Poaceae</taxon>
        <taxon>PACMAD clade</taxon>
        <taxon>Panicoideae</taxon>
        <taxon>Panicodae</taxon>
        <taxon>Paniceae</taxon>
        <taxon>Melinidinae</taxon>
        <taxon>Urochloa</taxon>
    </lineage>
</organism>